<dbReference type="Proteomes" id="UP000284375">
    <property type="component" value="Unassembled WGS sequence"/>
</dbReference>
<sequence>MASEEDNNGNSPPAESGLNLLGLAPEIVEHIVKYAPKEDLLNIRLANKELDRHAVGKLFREVFISPSEKHISTYNSISQHERLRRLPRSVIIHSQPDINMGGYPCSREYVDRDEDYEEAIEALARFPNLDSLEIGFTPECLGERELNCYEDVEETVSERWDMLELIFQAIKDRAANPDNRTIRKLTIINLQNCKIPKFTRSDLFRDVMSQLEELHLEITQECDEAGPDHDYTRVELQTFPAYLVSHWLKPISQNLKALSIYSRSDNWGPFPGYFRPRGLSFPKLESLSLGYYALAHDDDLKWLLDIKSLRRLVLHNCMILSRGRFDPQNMEEWKLHTEDWVGMPEAQNPEFTDRWASYAYHGRWSEFFERIREGLPNLVDFRFDKDSPWGEAQYGVNNRHICGVSVFPERYIVFNNGILPTHWPEAEEDGSIHCWTKDRFPNFHEERREEDQRGLDELLEACRARAGTTAGGASG</sequence>
<dbReference type="OrthoDB" id="3140657at2759"/>
<dbReference type="InterPro" id="IPR032675">
    <property type="entry name" value="LRR_dom_sf"/>
</dbReference>
<dbReference type="AlphaFoldDB" id="A0A423W8H8"/>
<dbReference type="PANTHER" id="PTHR42057">
    <property type="entry name" value="F-BOX DOMAIN PROTEIN (AFU_ORTHOLOGUE AFUA_4G00200)"/>
    <property type="match status" value="1"/>
</dbReference>
<organism evidence="1 2">
    <name type="scientific">Cytospora chrysosperma</name>
    <name type="common">Cytospora canker fungus</name>
    <name type="synonym">Sphaeria chrysosperma</name>
    <dbReference type="NCBI Taxonomy" id="252740"/>
    <lineage>
        <taxon>Eukaryota</taxon>
        <taxon>Fungi</taxon>
        <taxon>Dikarya</taxon>
        <taxon>Ascomycota</taxon>
        <taxon>Pezizomycotina</taxon>
        <taxon>Sordariomycetes</taxon>
        <taxon>Sordariomycetidae</taxon>
        <taxon>Diaporthales</taxon>
        <taxon>Cytosporaceae</taxon>
        <taxon>Cytospora</taxon>
    </lineage>
</organism>
<keyword evidence="2" id="KW-1185">Reference proteome</keyword>
<accession>A0A423W8H8</accession>
<name>A0A423W8H8_CYTCH</name>
<reference evidence="1 2" key="1">
    <citation type="submission" date="2015-09" db="EMBL/GenBank/DDBJ databases">
        <title>Host preference determinants of Valsa canker pathogens revealed by comparative genomics.</title>
        <authorList>
            <person name="Yin Z."/>
            <person name="Huang L."/>
        </authorList>
    </citation>
    <scope>NUCLEOTIDE SEQUENCE [LARGE SCALE GENOMIC DNA]</scope>
    <source>
        <strain evidence="1 2">YSFL</strain>
    </source>
</reference>
<evidence type="ECO:0000313" key="1">
    <source>
        <dbReference type="EMBL" id="ROV99640.1"/>
    </source>
</evidence>
<dbReference type="Gene3D" id="3.80.10.10">
    <property type="entry name" value="Ribonuclease Inhibitor"/>
    <property type="match status" value="1"/>
</dbReference>
<evidence type="ECO:0000313" key="2">
    <source>
        <dbReference type="Proteomes" id="UP000284375"/>
    </source>
</evidence>
<comment type="caution">
    <text evidence="1">The sequence shown here is derived from an EMBL/GenBank/DDBJ whole genome shotgun (WGS) entry which is preliminary data.</text>
</comment>
<dbReference type="EMBL" id="LJZO01000010">
    <property type="protein sequence ID" value="ROV99640.1"/>
    <property type="molecule type" value="Genomic_DNA"/>
</dbReference>
<dbReference type="PANTHER" id="PTHR42057:SF2">
    <property type="entry name" value="F-BOX DOMAIN PROTEIN (AFU_ORTHOLOGUE AFUA_4G00200)-RELATED"/>
    <property type="match status" value="1"/>
</dbReference>
<proteinExistence type="predicted"/>
<evidence type="ECO:0008006" key="3">
    <source>
        <dbReference type="Google" id="ProtNLM"/>
    </source>
</evidence>
<gene>
    <name evidence="1" type="ORF">VSDG_03076</name>
</gene>
<dbReference type="SUPFAM" id="SSF52047">
    <property type="entry name" value="RNI-like"/>
    <property type="match status" value="1"/>
</dbReference>
<protein>
    <recommendedName>
        <fullName evidence="3">F-box domain-containing protein</fullName>
    </recommendedName>
</protein>